<protein>
    <recommendedName>
        <fullName evidence="2 6">Imidazoleglycerol-phosphate dehydratase</fullName>
        <shortName evidence="6">IGPD</shortName>
        <ecNumber evidence="6 7">4.2.1.19</ecNumber>
    </recommendedName>
</protein>
<keyword evidence="4 6" id="KW-0368">Histidine biosynthesis</keyword>
<dbReference type="SUPFAM" id="SSF54211">
    <property type="entry name" value="Ribosomal protein S5 domain 2-like"/>
    <property type="match status" value="2"/>
</dbReference>
<comment type="catalytic activity">
    <reaction evidence="6 7">
        <text>D-erythro-1-(imidazol-4-yl)glycerol 3-phosphate = 3-(imidazol-4-yl)-2-oxopropyl phosphate + H2O</text>
        <dbReference type="Rhea" id="RHEA:11040"/>
        <dbReference type="ChEBI" id="CHEBI:15377"/>
        <dbReference type="ChEBI" id="CHEBI:57766"/>
        <dbReference type="ChEBI" id="CHEBI:58278"/>
        <dbReference type="EC" id="4.2.1.19"/>
    </reaction>
</comment>
<dbReference type="GO" id="GO:0005737">
    <property type="term" value="C:cytoplasm"/>
    <property type="evidence" value="ECO:0007669"/>
    <property type="project" value="UniProtKB-SubCell"/>
</dbReference>
<dbReference type="InterPro" id="IPR020568">
    <property type="entry name" value="Ribosomal_Su5_D2-typ_SF"/>
</dbReference>
<keyword evidence="5 6" id="KW-0456">Lyase</keyword>
<sequence>MRKYNLKRKTNETDINISINLDGKGASNIDTGVGFLDHMLISFSKHSNIDIDLSCKGDLYVDTHHTVEDIGITLGKSLKETLKNKEGIKRFSNSFVAMDEALLQSTVDISGRGFLVFDYVFQTSKVGNFETETLKEFLYALAINAEITLHINIIYGINAHHIIEGIFKSLALTLKEAVSIDSKVYGIPSSKGVI</sequence>
<evidence type="ECO:0000256" key="3">
    <source>
        <dbReference type="ARBA" id="ARBA00022605"/>
    </source>
</evidence>
<dbReference type="GO" id="GO:0000105">
    <property type="term" value="P:L-histidine biosynthetic process"/>
    <property type="evidence" value="ECO:0007669"/>
    <property type="project" value="UniProtKB-UniRule"/>
</dbReference>
<dbReference type="Proteomes" id="UP001321786">
    <property type="component" value="Chromosome"/>
</dbReference>
<dbReference type="PANTHER" id="PTHR23133:SF2">
    <property type="entry name" value="IMIDAZOLEGLYCEROL-PHOSPHATE DEHYDRATASE"/>
    <property type="match status" value="1"/>
</dbReference>
<evidence type="ECO:0000256" key="7">
    <source>
        <dbReference type="RuleBase" id="RU000599"/>
    </source>
</evidence>
<reference evidence="8 9" key="1">
    <citation type="submission" date="2023-08" db="EMBL/GenBank/DDBJ databases">
        <title>Helicovermis profunda gen. nov., sp. nov., a novel mesophilic, fermentative bacterium within the Bacillota from a deep-sea hydrothermal vent chimney.</title>
        <authorList>
            <person name="Miyazaki U."/>
            <person name="Mizutani D."/>
            <person name="Hashimoto Y."/>
            <person name="Tame A."/>
            <person name="Sawayama S."/>
            <person name="Miyazaki J."/>
            <person name="Takai K."/>
            <person name="Nakagawa S."/>
        </authorList>
    </citation>
    <scope>NUCLEOTIDE SEQUENCE [LARGE SCALE GENOMIC DNA]</scope>
    <source>
        <strain evidence="8 9">S502</strain>
    </source>
</reference>
<dbReference type="EMBL" id="AP028654">
    <property type="protein sequence ID" value="BEP28584.1"/>
    <property type="molecule type" value="Genomic_DNA"/>
</dbReference>
<gene>
    <name evidence="6 8" type="primary">hisB</name>
    <name evidence="8" type="ORF">HLPR_09150</name>
</gene>
<dbReference type="InterPro" id="IPR000807">
    <property type="entry name" value="ImidazoleglycerolP_deHydtase"/>
</dbReference>
<comment type="subcellular location">
    <subcellularLocation>
        <location evidence="6 7">Cytoplasm</location>
    </subcellularLocation>
</comment>
<dbReference type="RefSeq" id="WP_338536897.1">
    <property type="nucleotide sequence ID" value="NZ_AP028654.1"/>
</dbReference>
<comment type="pathway">
    <text evidence="1 6 7">Amino-acid biosynthesis; L-histidine biosynthesis; L-histidine from 5-phospho-alpha-D-ribose 1-diphosphate: step 6/9.</text>
</comment>
<keyword evidence="6" id="KW-0963">Cytoplasm</keyword>
<dbReference type="InterPro" id="IPR020565">
    <property type="entry name" value="ImidazoleglycerP_deHydtase_CS"/>
</dbReference>
<dbReference type="Gene3D" id="3.30.230.40">
    <property type="entry name" value="Imidazole glycerol phosphate dehydratase, domain 1"/>
    <property type="match status" value="2"/>
</dbReference>
<dbReference type="AlphaFoldDB" id="A0AAU9E251"/>
<dbReference type="NCBIfam" id="NF002111">
    <property type="entry name" value="PRK00951.2-1"/>
    <property type="match status" value="1"/>
</dbReference>
<dbReference type="CDD" id="cd07914">
    <property type="entry name" value="IGPD"/>
    <property type="match status" value="1"/>
</dbReference>
<evidence type="ECO:0000313" key="8">
    <source>
        <dbReference type="EMBL" id="BEP28584.1"/>
    </source>
</evidence>
<dbReference type="EC" id="4.2.1.19" evidence="6 7"/>
<comment type="similarity">
    <text evidence="6 7">Belongs to the imidazoleglycerol-phosphate dehydratase family.</text>
</comment>
<proteinExistence type="inferred from homology"/>
<dbReference type="GO" id="GO:0004424">
    <property type="term" value="F:imidazoleglycerol-phosphate dehydratase activity"/>
    <property type="evidence" value="ECO:0007669"/>
    <property type="project" value="UniProtKB-UniRule"/>
</dbReference>
<organism evidence="8 9">
    <name type="scientific">Helicovermis profundi</name>
    <dbReference type="NCBI Taxonomy" id="3065157"/>
    <lineage>
        <taxon>Bacteria</taxon>
        <taxon>Bacillati</taxon>
        <taxon>Bacillota</taxon>
        <taxon>Clostridia</taxon>
        <taxon>Helicovermis</taxon>
    </lineage>
</organism>
<dbReference type="KEGG" id="hprf:HLPR_09150"/>
<evidence type="ECO:0000256" key="6">
    <source>
        <dbReference type="HAMAP-Rule" id="MF_00076"/>
    </source>
</evidence>
<dbReference type="HAMAP" id="MF_00076">
    <property type="entry name" value="HisB"/>
    <property type="match status" value="1"/>
</dbReference>
<keyword evidence="3 6" id="KW-0028">Amino-acid biosynthesis</keyword>
<dbReference type="NCBIfam" id="NF002114">
    <property type="entry name" value="PRK00951.2-4"/>
    <property type="match status" value="1"/>
</dbReference>
<evidence type="ECO:0000256" key="4">
    <source>
        <dbReference type="ARBA" id="ARBA00023102"/>
    </source>
</evidence>
<evidence type="ECO:0000256" key="2">
    <source>
        <dbReference type="ARBA" id="ARBA00016664"/>
    </source>
</evidence>
<dbReference type="PROSITE" id="PS00955">
    <property type="entry name" value="IGP_DEHYDRATASE_2"/>
    <property type="match status" value="1"/>
</dbReference>
<accession>A0AAU9E251</accession>
<dbReference type="Pfam" id="PF00475">
    <property type="entry name" value="IGPD"/>
    <property type="match status" value="1"/>
</dbReference>
<evidence type="ECO:0000256" key="5">
    <source>
        <dbReference type="ARBA" id="ARBA00023239"/>
    </source>
</evidence>
<evidence type="ECO:0000256" key="1">
    <source>
        <dbReference type="ARBA" id="ARBA00005047"/>
    </source>
</evidence>
<dbReference type="FunFam" id="3.30.230.40:FF:000001">
    <property type="entry name" value="Imidazoleglycerol-phosphate dehydratase HisB"/>
    <property type="match status" value="1"/>
</dbReference>
<dbReference type="PROSITE" id="PS00954">
    <property type="entry name" value="IGP_DEHYDRATASE_1"/>
    <property type="match status" value="1"/>
</dbReference>
<dbReference type="InterPro" id="IPR038494">
    <property type="entry name" value="IGPD_sf"/>
</dbReference>
<dbReference type="FunFam" id="3.30.230.40:FF:000003">
    <property type="entry name" value="Imidazoleglycerol-phosphate dehydratase HisB"/>
    <property type="match status" value="1"/>
</dbReference>
<evidence type="ECO:0000313" key="9">
    <source>
        <dbReference type="Proteomes" id="UP001321786"/>
    </source>
</evidence>
<name>A0AAU9E251_9FIRM</name>
<keyword evidence="9" id="KW-1185">Reference proteome</keyword>
<dbReference type="PANTHER" id="PTHR23133">
    <property type="entry name" value="IMIDAZOLEGLYCEROL-PHOSPHATE DEHYDRATASE HIS7"/>
    <property type="match status" value="1"/>
</dbReference>